<evidence type="ECO:0000256" key="3">
    <source>
        <dbReference type="SAM" id="SignalP"/>
    </source>
</evidence>
<evidence type="ECO:0000256" key="2">
    <source>
        <dbReference type="SAM" id="Phobius"/>
    </source>
</evidence>
<gene>
    <name evidence="4" type="ORF">EIP91_011956</name>
</gene>
<evidence type="ECO:0000256" key="1">
    <source>
        <dbReference type="SAM" id="MobiDB-lite"/>
    </source>
</evidence>
<keyword evidence="2" id="KW-0812">Transmembrane</keyword>
<keyword evidence="2" id="KW-1133">Transmembrane helix</keyword>
<feature type="chain" id="PRO_5020687484" evidence="3">
    <location>
        <begin position="21"/>
        <end position="344"/>
    </location>
</feature>
<feature type="transmembrane region" description="Helical" evidence="2">
    <location>
        <begin position="268"/>
        <end position="289"/>
    </location>
</feature>
<organism evidence="4 5">
    <name type="scientific">Steccherinum ochraceum</name>
    <dbReference type="NCBI Taxonomy" id="92696"/>
    <lineage>
        <taxon>Eukaryota</taxon>
        <taxon>Fungi</taxon>
        <taxon>Dikarya</taxon>
        <taxon>Basidiomycota</taxon>
        <taxon>Agaricomycotina</taxon>
        <taxon>Agaricomycetes</taxon>
        <taxon>Polyporales</taxon>
        <taxon>Steccherinaceae</taxon>
        <taxon>Steccherinum</taxon>
    </lineage>
</organism>
<evidence type="ECO:0000313" key="4">
    <source>
        <dbReference type="EMBL" id="TCD67770.1"/>
    </source>
</evidence>
<name>A0A4R0RH30_9APHY</name>
<dbReference type="AlphaFoldDB" id="A0A4R0RH30"/>
<feature type="signal peptide" evidence="3">
    <location>
        <begin position="1"/>
        <end position="20"/>
    </location>
</feature>
<feature type="region of interest" description="Disordered" evidence="1">
    <location>
        <begin position="176"/>
        <end position="222"/>
    </location>
</feature>
<feature type="compositionally biased region" description="Gly residues" evidence="1">
    <location>
        <begin position="201"/>
        <end position="217"/>
    </location>
</feature>
<evidence type="ECO:0000313" key="5">
    <source>
        <dbReference type="Proteomes" id="UP000292702"/>
    </source>
</evidence>
<accession>A0A4R0RH30</accession>
<keyword evidence="3" id="KW-0732">Signal</keyword>
<feature type="region of interest" description="Disordered" evidence="1">
    <location>
        <begin position="304"/>
        <end position="344"/>
    </location>
</feature>
<keyword evidence="5" id="KW-1185">Reference proteome</keyword>
<dbReference type="EMBL" id="RWJN01000086">
    <property type="protein sequence ID" value="TCD67770.1"/>
    <property type="molecule type" value="Genomic_DNA"/>
</dbReference>
<reference evidence="4 5" key="1">
    <citation type="submission" date="2018-11" db="EMBL/GenBank/DDBJ databases">
        <title>Genome assembly of Steccherinum ochraceum LE-BIN_3174, the white-rot fungus of the Steccherinaceae family (The Residual Polyporoid clade, Polyporales, Basidiomycota).</title>
        <authorList>
            <person name="Fedorova T.V."/>
            <person name="Glazunova O.A."/>
            <person name="Landesman E.O."/>
            <person name="Moiseenko K.V."/>
            <person name="Psurtseva N.V."/>
            <person name="Savinova O.S."/>
            <person name="Shakhova N.V."/>
            <person name="Tyazhelova T.V."/>
            <person name="Vasina D.V."/>
        </authorList>
    </citation>
    <scope>NUCLEOTIDE SEQUENCE [LARGE SCALE GENOMIC DNA]</scope>
    <source>
        <strain evidence="4 5">LE-BIN_3174</strain>
    </source>
</reference>
<proteinExistence type="predicted"/>
<sequence length="344" mass="36615">MRTSTVSLLVLAASVTPILGLPAPAPEPIVDSHVIGPIPSIAGELPQHIIARDVPDAPSGAIAFDPHSVRPVSNNGVWRRSDLFDAMVEKRREGHHGHGFHGRHKREEVAEIEKRHRGRHGHDHKRDELVELIVRSIFPPGTYHPAMDRREPQPMGVVMAPAALTQHVARFGPEGGHGGGFGGPGGPGGFGGPGRMHMPRGFGGGQHGPQGGHGRFGGMPRDLEGLDSLEPYELIPQQVLVACFTPFFTTVPSPLNDLTPIFIMRTTAVALIALMGAVIPVTVVALPIYRDPSYYAGQNPSRFGSDVAAREDSSDSSGAVALTNSPNSPNPQPQVDPWLRGGLA</sequence>
<protein>
    <submittedName>
        <fullName evidence="4">Uncharacterized protein</fullName>
    </submittedName>
</protein>
<keyword evidence="2" id="KW-0472">Membrane</keyword>
<comment type="caution">
    <text evidence="4">The sequence shown here is derived from an EMBL/GenBank/DDBJ whole genome shotgun (WGS) entry which is preliminary data.</text>
</comment>
<feature type="compositionally biased region" description="Gly residues" evidence="1">
    <location>
        <begin position="176"/>
        <end position="194"/>
    </location>
</feature>
<dbReference type="Proteomes" id="UP000292702">
    <property type="component" value="Unassembled WGS sequence"/>
</dbReference>